<dbReference type="NCBIfam" id="TIGR01783">
    <property type="entry name" value="TonB-siderophor"/>
    <property type="match status" value="1"/>
</dbReference>
<accession>A0A3N6TMT7</accession>
<keyword evidence="3 14" id="KW-0813">Transport</keyword>
<evidence type="ECO:0000313" key="20">
    <source>
        <dbReference type="EMBL" id="RQM36542.1"/>
    </source>
</evidence>
<keyword evidence="7 17" id="KW-0732">Signal</keyword>
<dbReference type="InterPro" id="IPR036942">
    <property type="entry name" value="Beta-barrel_TonB_sf"/>
</dbReference>
<feature type="short sequence motif" description="TonB C-terminal box" evidence="15">
    <location>
        <begin position="728"/>
        <end position="745"/>
    </location>
</feature>
<feature type="signal peptide" evidence="17">
    <location>
        <begin position="1"/>
        <end position="29"/>
    </location>
</feature>
<keyword evidence="8" id="KW-0408">Iron</keyword>
<sequence length="745" mass="80676">MAHFSTSQRRFRLTLLAALIGSLTAPAMAAVNGSTATVLAAKKAAASDTASTHNQTMTVVATPESPFSPGGDRLVPAYLDGQIANGGRLGMLGEQNAHNVPFNVVGYTSKMIEDQQAKTIKDVVANDASVQNVQGYGNFAETYRIRGFDLYGDDMTLGGLPGVMPRQVVSTQMIDRVEVFKGANALINGAASSGVGGMINLEPKHADDVPLTRVGVDYSSSSQIGTSLDVGRRFGDNNQWGIRANVLHREGNTAVDNEKRRTTLASVGLDYRGDKLRTSLDLGYQKQAYDGSRTGVNIGSVDFIPTVPRTTSNYSQKWVYSDLESKFGMARAEYDFIPGWTAYGAVGGQHSHETGVYAAPKLIDEDGSATISRMDTNKYVDAFSGMAGVRGKFDTGVVSHNVNVGYAAQTKRDKTAYGMALTSEATNIYDTVAVAEPVNTYFGGNLSDPRPTSRVRTEGVLLSDTLGFLNDRVLFTVGARHQKVTVRNYAYGTAVEDTASRFDRSRWTPGYGLVVKATDTLSLYANHIEALQPGSTASSTALNAGRVTGISLSKQSEVGMKLDYGRLGGTLALFEIKKPIGIIDPQTNIYGLYGEQRNRGVELNVFGEPVWGVRLNGSATWLDPTMTKTQNGAYDGKQAIGVANFYTVLSAEYDIKPIEGLTALARMTHSGSQYADLANSKKLDSYSVFDIGMRYRMKVQQSDVTWRLGLENVTNRKYWAGVESYGTYITQGDPRQLKLSMNYDF</sequence>
<gene>
    <name evidence="20" type="ORF">EB241_19680</name>
</gene>
<reference evidence="20 21" key="1">
    <citation type="submission" date="2018-10" db="EMBL/GenBank/DDBJ databases">
        <title>Draft genome sequence for the type isolate of Erwinia psidii, agent causal of bacterial blight in guava (Psidium guajava) and wilt and die-back of Eucalyptus spp.</title>
        <authorList>
            <person name="Hermenegildo P.S."/>
            <person name="Santos S.A."/>
            <person name="Guimaraes L.M.S."/>
            <person name="Vidigal P.M.P."/>
            <person name="Pereira I.C."/>
            <person name="Badel J.L."/>
            <person name="Alfenas-Zerbini P."/>
            <person name="Ferreira M.A.S.V."/>
            <person name="Alfenas A.C."/>
        </authorList>
    </citation>
    <scope>NUCLEOTIDE SEQUENCE [LARGE SCALE GENOMIC DNA]</scope>
    <source>
        <strain evidence="20 21">IBSBF 435</strain>
    </source>
</reference>
<dbReference type="Pfam" id="PF00593">
    <property type="entry name" value="TonB_dep_Rec_b-barrel"/>
    <property type="match status" value="1"/>
</dbReference>
<keyword evidence="10 16" id="KW-0798">TonB box</keyword>
<organism evidence="20 21">
    <name type="scientific">Erwinia psidii</name>
    <dbReference type="NCBI Taxonomy" id="69224"/>
    <lineage>
        <taxon>Bacteria</taxon>
        <taxon>Pseudomonadati</taxon>
        <taxon>Pseudomonadota</taxon>
        <taxon>Gammaproteobacteria</taxon>
        <taxon>Enterobacterales</taxon>
        <taxon>Erwiniaceae</taxon>
        <taxon>Erwinia</taxon>
    </lineage>
</organism>
<keyword evidence="13 14" id="KW-0998">Cell outer membrane</keyword>
<dbReference type="Gene3D" id="2.40.170.20">
    <property type="entry name" value="TonB-dependent receptor, beta-barrel domain"/>
    <property type="match status" value="1"/>
</dbReference>
<evidence type="ECO:0000256" key="5">
    <source>
        <dbReference type="ARBA" id="ARBA00022496"/>
    </source>
</evidence>
<dbReference type="Pfam" id="PF07715">
    <property type="entry name" value="Plug"/>
    <property type="match status" value="1"/>
</dbReference>
<evidence type="ECO:0000256" key="16">
    <source>
        <dbReference type="RuleBase" id="RU003357"/>
    </source>
</evidence>
<protein>
    <submittedName>
        <fullName evidence="20">TonB-dependent siderophore receptor</fullName>
    </submittedName>
</protein>
<dbReference type="InterPro" id="IPR012910">
    <property type="entry name" value="Plug_dom"/>
</dbReference>
<dbReference type="InterPro" id="IPR010917">
    <property type="entry name" value="TonB_rcpt_CS"/>
</dbReference>
<evidence type="ECO:0000256" key="3">
    <source>
        <dbReference type="ARBA" id="ARBA00022448"/>
    </source>
</evidence>
<dbReference type="SUPFAM" id="SSF56935">
    <property type="entry name" value="Porins"/>
    <property type="match status" value="1"/>
</dbReference>
<keyword evidence="4 14" id="KW-1134">Transmembrane beta strand</keyword>
<evidence type="ECO:0000256" key="9">
    <source>
        <dbReference type="ARBA" id="ARBA00023065"/>
    </source>
</evidence>
<evidence type="ECO:0000256" key="12">
    <source>
        <dbReference type="ARBA" id="ARBA00023170"/>
    </source>
</evidence>
<dbReference type="Gene3D" id="2.170.130.10">
    <property type="entry name" value="TonB-dependent receptor, plug domain"/>
    <property type="match status" value="1"/>
</dbReference>
<dbReference type="InterPro" id="IPR039426">
    <property type="entry name" value="TonB-dep_rcpt-like"/>
</dbReference>
<evidence type="ECO:0000259" key="19">
    <source>
        <dbReference type="Pfam" id="PF07715"/>
    </source>
</evidence>
<keyword evidence="21" id="KW-1185">Reference proteome</keyword>
<comment type="similarity">
    <text evidence="2 14 16">Belongs to the TonB-dependent receptor family.</text>
</comment>
<dbReference type="GO" id="GO:0038023">
    <property type="term" value="F:signaling receptor activity"/>
    <property type="evidence" value="ECO:0007669"/>
    <property type="project" value="InterPro"/>
</dbReference>
<evidence type="ECO:0000256" key="13">
    <source>
        <dbReference type="ARBA" id="ARBA00023237"/>
    </source>
</evidence>
<name>A0A3N6TMT7_9GAMM</name>
<evidence type="ECO:0000256" key="1">
    <source>
        <dbReference type="ARBA" id="ARBA00004571"/>
    </source>
</evidence>
<dbReference type="CDD" id="cd01347">
    <property type="entry name" value="ligand_gated_channel"/>
    <property type="match status" value="1"/>
</dbReference>
<evidence type="ECO:0000259" key="18">
    <source>
        <dbReference type="Pfam" id="PF00593"/>
    </source>
</evidence>
<dbReference type="PROSITE" id="PS01156">
    <property type="entry name" value="TONB_DEPENDENT_REC_2"/>
    <property type="match status" value="1"/>
</dbReference>
<dbReference type="InterPro" id="IPR000531">
    <property type="entry name" value="Beta-barrel_TonB"/>
</dbReference>
<dbReference type="GO" id="GO:0009279">
    <property type="term" value="C:cell outer membrane"/>
    <property type="evidence" value="ECO:0007669"/>
    <property type="project" value="UniProtKB-SubCell"/>
</dbReference>
<comment type="subcellular location">
    <subcellularLocation>
        <location evidence="1 14">Cell outer membrane</location>
        <topology evidence="1 14">Multi-pass membrane protein</topology>
    </subcellularLocation>
</comment>
<dbReference type="InterPro" id="IPR010105">
    <property type="entry name" value="TonB_sidphr_rcpt"/>
</dbReference>
<comment type="caution">
    <text evidence="20">The sequence shown here is derived from an EMBL/GenBank/DDBJ whole genome shotgun (WGS) entry which is preliminary data.</text>
</comment>
<keyword evidence="5" id="KW-0410">Iron transport</keyword>
<keyword evidence="6 14" id="KW-0812">Transmembrane</keyword>
<dbReference type="PANTHER" id="PTHR32552">
    <property type="entry name" value="FERRICHROME IRON RECEPTOR-RELATED"/>
    <property type="match status" value="1"/>
</dbReference>
<feature type="domain" description="TonB-dependent receptor plug" evidence="19">
    <location>
        <begin position="99"/>
        <end position="194"/>
    </location>
</feature>
<evidence type="ECO:0000256" key="14">
    <source>
        <dbReference type="PROSITE-ProRule" id="PRU01360"/>
    </source>
</evidence>
<evidence type="ECO:0000313" key="21">
    <source>
        <dbReference type="Proteomes" id="UP000279457"/>
    </source>
</evidence>
<evidence type="ECO:0000256" key="17">
    <source>
        <dbReference type="SAM" id="SignalP"/>
    </source>
</evidence>
<evidence type="ECO:0000256" key="10">
    <source>
        <dbReference type="ARBA" id="ARBA00023077"/>
    </source>
</evidence>
<keyword evidence="11 14" id="KW-0472">Membrane</keyword>
<evidence type="ECO:0000256" key="6">
    <source>
        <dbReference type="ARBA" id="ARBA00022692"/>
    </source>
</evidence>
<feature type="chain" id="PRO_5018146969" evidence="17">
    <location>
        <begin position="30"/>
        <end position="745"/>
    </location>
</feature>
<evidence type="ECO:0000256" key="7">
    <source>
        <dbReference type="ARBA" id="ARBA00022729"/>
    </source>
</evidence>
<dbReference type="Proteomes" id="UP000279457">
    <property type="component" value="Unassembled WGS sequence"/>
</dbReference>
<dbReference type="AlphaFoldDB" id="A0A3N6TMT7"/>
<evidence type="ECO:0000256" key="11">
    <source>
        <dbReference type="ARBA" id="ARBA00023136"/>
    </source>
</evidence>
<evidence type="ECO:0000256" key="8">
    <source>
        <dbReference type="ARBA" id="ARBA00023004"/>
    </source>
</evidence>
<dbReference type="PROSITE" id="PS52016">
    <property type="entry name" value="TONB_DEPENDENT_REC_3"/>
    <property type="match status" value="1"/>
</dbReference>
<dbReference type="PANTHER" id="PTHR32552:SF82">
    <property type="entry name" value="FCUA PROTEIN"/>
    <property type="match status" value="1"/>
</dbReference>
<dbReference type="GO" id="GO:0015344">
    <property type="term" value="F:siderophore uptake transmembrane transporter activity"/>
    <property type="evidence" value="ECO:0007669"/>
    <property type="project" value="TreeGrafter"/>
</dbReference>
<evidence type="ECO:0000256" key="15">
    <source>
        <dbReference type="PROSITE-ProRule" id="PRU10144"/>
    </source>
</evidence>
<evidence type="ECO:0000256" key="2">
    <source>
        <dbReference type="ARBA" id="ARBA00009810"/>
    </source>
</evidence>
<dbReference type="OrthoDB" id="8732650at2"/>
<feature type="domain" description="TonB-dependent receptor-like beta-barrel" evidence="18">
    <location>
        <begin position="275"/>
        <end position="713"/>
    </location>
</feature>
<evidence type="ECO:0000256" key="4">
    <source>
        <dbReference type="ARBA" id="ARBA00022452"/>
    </source>
</evidence>
<dbReference type="EMBL" id="RHHM01000020">
    <property type="protein sequence ID" value="RQM36542.1"/>
    <property type="molecule type" value="Genomic_DNA"/>
</dbReference>
<dbReference type="GO" id="GO:0015891">
    <property type="term" value="P:siderophore transport"/>
    <property type="evidence" value="ECO:0007669"/>
    <property type="project" value="InterPro"/>
</dbReference>
<dbReference type="InterPro" id="IPR037066">
    <property type="entry name" value="Plug_dom_sf"/>
</dbReference>
<keyword evidence="12 20" id="KW-0675">Receptor</keyword>
<keyword evidence="9" id="KW-0406">Ion transport</keyword>
<proteinExistence type="inferred from homology"/>